<dbReference type="InterPro" id="IPR056924">
    <property type="entry name" value="SH3_Tf2-1"/>
</dbReference>
<name>A0AAF0PZW0_SOLVR</name>
<organism evidence="3 4">
    <name type="scientific">Solanum verrucosum</name>
    <dbReference type="NCBI Taxonomy" id="315347"/>
    <lineage>
        <taxon>Eukaryota</taxon>
        <taxon>Viridiplantae</taxon>
        <taxon>Streptophyta</taxon>
        <taxon>Embryophyta</taxon>
        <taxon>Tracheophyta</taxon>
        <taxon>Spermatophyta</taxon>
        <taxon>Magnoliopsida</taxon>
        <taxon>eudicotyledons</taxon>
        <taxon>Gunneridae</taxon>
        <taxon>Pentapetalae</taxon>
        <taxon>asterids</taxon>
        <taxon>lamiids</taxon>
        <taxon>Solanales</taxon>
        <taxon>Solanaceae</taxon>
        <taxon>Solanoideae</taxon>
        <taxon>Solaneae</taxon>
        <taxon>Solanum</taxon>
    </lineage>
</organism>
<proteinExistence type="predicted"/>
<evidence type="ECO:0000256" key="1">
    <source>
        <dbReference type="SAM" id="MobiDB-lite"/>
    </source>
</evidence>
<dbReference type="EMBL" id="CP133613">
    <property type="protein sequence ID" value="WMV14026.1"/>
    <property type="molecule type" value="Genomic_DNA"/>
</dbReference>
<dbReference type="AlphaFoldDB" id="A0AAF0PZW0"/>
<dbReference type="Pfam" id="PF24626">
    <property type="entry name" value="SH3_Tf2-1"/>
    <property type="match status" value="1"/>
</dbReference>
<evidence type="ECO:0000313" key="4">
    <source>
        <dbReference type="Proteomes" id="UP001234989"/>
    </source>
</evidence>
<sequence length="102" mass="11703">MCMAPLGHSCGQCHQQGKIVSKARNRVLIPKNDGLFEVVKRVGVVVYRLKLPKRLNIHPTSHVSFLKPYFADEDDPERKRSKRDPPSIPTKYDADIERILDH</sequence>
<feature type="region of interest" description="Disordered" evidence="1">
    <location>
        <begin position="72"/>
        <end position="94"/>
    </location>
</feature>
<accession>A0AAF0PZW0</accession>
<keyword evidence="4" id="KW-1185">Reference proteome</keyword>
<protein>
    <recommendedName>
        <fullName evidence="2">Tf2-1-like SH3-like domain-containing protein</fullName>
    </recommendedName>
</protein>
<dbReference type="Proteomes" id="UP001234989">
    <property type="component" value="Chromosome 2"/>
</dbReference>
<gene>
    <name evidence="3" type="ORF">MTR67_007411</name>
</gene>
<feature type="domain" description="Tf2-1-like SH3-like" evidence="2">
    <location>
        <begin position="22"/>
        <end position="69"/>
    </location>
</feature>
<evidence type="ECO:0000259" key="2">
    <source>
        <dbReference type="Pfam" id="PF24626"/>
    </source>
</evidence>
<evidence type="ECO:0000313" key="3">
    <source>
        <dbReference type="EMBL" id="WMV14026.1"/>
    </source>
</evidence>
<reference evidence="3" key="1">
    <citation type="submission" date="2023-08" db="EMBL/GenBank/DDBJ databases">
        <title>A de novo genome assembly of Solanum verrucosum Schlechtendal, a Mexican diploid species geographically isolated from the other diploid A-genome species in potato relatives.</title>
        <authorList>
            <person name="Hosaka K."/>
        </authorList>
    </citation>
    <scope>NUCLEOTIDE SEQUENCE</scope>
    <source>
        <tissue evidence="3">Young leaves</tissue>
    </source>
</reference>